<dbReference type="InterPro" id="IPR036291">
    <property type="entry name" value="NAD(P)-bd_dom_sf"/>
</dbReference>
<dbReference type="UniPathway" id="UPA00124"/>
<dbReference type="GO" id="GO:0008831">
    <property type="term" value="F:dTDP-4-dehydrorhamnose reductase activity"/>
    <property type="evidence" value="ECO:0007669"/>
    <property type="project" value="UniProtKB-EC"/>
</dbReference>
<dbReference type="InterPro" id="IPR005913">
    <property type="entry name" value="dTDP_dehydrorham_reduct"/>
</dbReference>
<reference evidence="4 5" key="1">
    <citation type="journal article" date="2014" name="Genome Announc.">
        <title>Draft Genome Sequence of Propane- and Butane-Oxidizing Actinobacterium Rhodococcus ruber IEGM 231.</title>
        <authorList>
            <person name="Ivshina I.B."/>
            <person name="Kuyukina M.S."/>
            <person name="Krivoruchko A.V."/>
            <person name="Barbe V."/>
            <person name="Fischer C."/>
        </authorList>
    </citation>
    <scope>NUCLEOTIDE SEQUENCE [LARGE SCALE GENOMIC DNA]</scope>
</reference>
<dbReference type="PANTHER" id="PTHR10491">
    <property type="entry name" value="DTDP-4-DEHYDRORHAMNOSE REDUCTASE"/>
    <property type="match status" value="1"/>
</dbReference>
<protein>
    <recommendedName>
        <fullName evidence="2">dTDP-4-dehydrorhamnose reductase</fullName>
        <ecNumber evidence="2">1.1.1.133</ecNumber>
    </recommendedName>
</protein>
<evidence type="ECO:0000259" key="3">
    <source>
        <dbReference type="Pfam" id="PF04321"/>
    </source>
</evidence>
<evidence type="ECO:0000313" key="4">
    <source>
        <dbReference type="EMBL" id="CDZ89373.1"/>
    </source>
</evidence>
<dbReference type="EMBL" id="CCSD01000058">
    <property type="protein sequence ID" value="CDZ89373.1"/>
    <property type="molecule type" value="Genomic_DNA"/>
</dbReference>
<comment type="similarity">
    <text evidence="1 2">Belongs to the dTDP-4-dehydrorhamnose reductase family.</text>
</comment>
<dbReference type="eggNOG" id="COG1091">
    <property type="taxonomic scope" value="Bacteria"/>
</dbReference>
<name>A0A098BKY4_9NOCA</name>
<dbReference type="OrthoDB" id="9803892at2"/>
<dbReference type="NCBIfam" id="TIGR01214">
    <property type="entry name" value="rmlD"/>
    <property type="match status" value="1"/>
</dbReference>
<dbReference type="AlphaFoldDB" id="A0A098BKY4"/>
<keyword evidence="2" id="KW-0521">NADP</keyword>
<dbReference type="Proteomes" id="UP000042997">
    <property type="component" value="Unassembled WGS sequence"/>
</dbReference>
<keyword evidence="2 4" id="KW-0560">Oxidoreductase</keyword>
<dbReference type="CDD" id="cd05254">
    <property type="entry name" value="dTDP_HR_like_SDR_e"/>
    <property type="match status" value="1"/>
</dbReference>
<accession>A0A098BKY4</accession>
<dbReference type="InterPro" id="IPR029903">
    <property type="entry name" value="RmlD-like-bd"/>
</dbReference>
<dbReference type="SUPFAM" id="SSF51735">
    <property type="entry name" value="NAD(P)-binding Rossmann-fold domains"/>
    <property type="match status" value="1"/>
</dbReference>
<evidence type="ECO:0000313" key="5">
    <source>
        <dbReference type="Proteomes" id="UP000042997"/>
    </source>
</evidence>
<evidence type="ECO:0000256" key="1">
    <source>
        <dbReference type="ARBA" id="ARBA00010944"/>
    </source>
</evidence>
<dbReference type="Pfam" id="PF04321">
    <property type="entry name" value="RmlD_sub_bind"/>
    <property type="match status" value="1"/>
</dbReference>
<proteinExistence type="inferred from homology"/>
<dbReference type="PANTHER" id="PTHR10491:SF4">
    <property type="entry name" value="METHIONINE ADENOSYLTRANSFERASE 2 SUBUNIT BETA"/>
    <property type="match status" value="1"/>
</dbReference>
<comment type="pathway">
    <text evidence="2">Carbohydrate biosynthesis; dTDP-L-rhamnose biosynthesis.</text>
</comment>
<gene>
    <name evidence="4" type="primary">rmlD</name>
    <name evidence="4" type="ORF">RHRU231_470221</name>
</gene>
<dbReference type="GO" id="GO:0019305">
    <property type="term" value="P:dTDP-rhamnose biosynthetic process"/>
    <property type="evidence" value="ECO:0007669"/>
    <property type="project" value="UniProtKB-UniPathway"/>
</dbReference>
<evidence type="ECO:0000256" key="2">
    <source>
        <dbReference type="RuleBase" id="RU364082"/>
    </source>
</evidence>
<dbReference type="EC" id="1.1.1.133" evidence="2"/>
<sequence length="288" mass="29692">MPVQTVLVTGARGQLGRHLLARGAAAGLRIRGAGSEEADITDPGAVAALVEPGAVVLNCAAYTAVDAAETHPEGAAAVNEHGPANLAAACAAAGAHLIHVSTDYVFAGDGNRPYRVGDPTGPRTVYGRTKLAGERAVLDRLPSAHVVRTAWLYTGDGNDFVATMLRLERERDTVRVVDDQVGCPTYAADLADGILELAARAGAVPGGVLHATNSGEASWFDLARAVFAEAGADPGRVQPCGSDEFVRPAPRPAYSVLDGSAWAAAGLTPLRPWRPALRAAIGALRTRA</sequence>
<feature type="domain" description="RmlD-like substrate binding" evidence="3">
    <location>
        <begin position="5"/>
        <end position="283"/>
    </location>
</feature>
<dbReference type="Gene3D" id="3.40.50.720">
    <property type="entry name" value="NAD(P)-binding Rossmann-like Domain"/>
    <property type="match status" value="1"/>
</dbReference>
<dbReference type="GO" id="GO:0005829">
    <property type="term" value="C:cytosol"/>
    <property type="evidence" value="ECO:0007669"/>
    <property type="project" value="TreeGrafter"/>
</dbReference>
<dbReference type="Gene3D" id="3.90.25.10">
    <property type="entry name" value="UDP-galactose 4-epimerase, domain 1"/>
    <property type="match status" value="1"/>
</dbReference>
<organism evidence="4 5">
    <name type="scientific">Rhodococcus ruber</name>
    <dbReference type="NCBI Taxonomy" id="1830"/>
    <lineage>
        <taxon>Bacteria</taxon>
        <taxon>Bacillati</taxon>
        <taxon>Actinomycetota</taxon>
        <taxon>Actinomycetes</taxon>
        <taxon>Mycobacteriales</taxon>
        <taxon>Nocardiaceae</taxon>
        <taxon>Rhodococcus</taxon>
    </lineage>
</organism>
<comment type="function">
    <text evidence="2">Catalyzes the reduction of dTDP-6-deoxy-L-lyxo-4-hexulose to yield dTDP-L-rhamnose.</text>
</comment>